<sequence>MMKNAYASLALQTLVGGIIMYLVMFVMIDSLGSFYNNLNMVYMTLMMVAPMVVLMILAMGHMFPSKAANAALLVGSVVIFAGSFALIRTQTTIGDTAFLRSMIPHHSGAILMCREATLKDPEIVRLCGGIEESQRREIDEMKAILARK</sequence>
<keyword evidence="1" id="KW-0472">Membrane</keyword>
<protein>
    <submittedName>
        <fullName evidence="3">DUF305 domain-containing protein</fullName>
    </submittedName>
</protein>
<feature type="domain" description="DUF305" evidence="2">
    <location>
        <begin position="91"/>
        <end position="145"/>
    </location>
</feature>
<reference evidence="3 4" key="1">
    <citation type="submission" date="2019-08" db="EMBL/GenBank/DDBJ databases">
        <authorList>
            <person name="Wang G."/>
            <person name="Xu Z."/>
        </authorList>
    </citation>
    <scope>NUCLEOTIDE SEQUENCE [LARGE SCALE GENOMIC DNA]</scope>
    <source>
        <strain evidence="3 4">ZX</strain>
    </source>
</reference>
<dbReference type="RefSeq" id="WP_149524032.1">
    <property type="nucleotide sequence ID" value="NZ_VTOU01000006.1"/>
</dbReference>
<keyword evidence="1" id="KW-0812">Transmembrane</keyword>
<accession>A0A5D9BZ68</accession>
<proteinExistence type="predicted"/>
<keyword evidence="1" id="KW-1133">Transmembrane helix</keyword>
<feature type="transmembrane region" description="Helical" evidence="1">
    <location>
        <begin position="67"/>
        <end position="87"/>
    </location>
</feature>
<dbReference type="InterPro" id="IPR012347">
    <property type="entry name" value="Ferritin-like"/>
</dbReference>
<name>A0A5D9BZ68_9SPHN</name>
<dbReference type="InterPro" id="IPR005183">
    <property type="entry name" value="DUF305_CopM-like"/>
</dbReference>
<gene>
    <name evidence="3" type="ORF">FYJ91_19700</name>
</gene>
<comment type="caution">
    <text evidence="3">The sequence shown here is derived from an EMBL/GenBank/DDBJ whole genome shotgun (WGS) entry which is preliminary data.</text>
</comment>
<feature type="transmembrane region" description="Helical" evidence="1">
    <location>
        <begin position="6"/>
        <end position="28"/>
    </location>
</feature>
<organism evidence="3 4">
    <name type="scientific">Sphingomonas montanisoli</name>
    <dbReference type="NCBI Taxonomy" id="2606412"/>
    <lineage>
        <taxon>Bacteria</taxon>
        <taxon>Pseudomonadati</taxon>
        <taxon>Pseudomonadota</taxon>
        <taxon>Alphaproteobacteria</taxon>
        <taxon>Sphingomonadales</taxon>
        <taxon>Sphingomonadaceae</taxon>
        <taxon>Sphingomonas</taxon>
    </lineage>
</organism>
<dbReference type="EMBL" id="VTOU01000006">
    <property type="protein sequence ID" value="TZG24422.1"/>
    <property type="molecule type" value="Genomic_DNA"/>
</dbReference>
<evidence type="ECO:0000259" key="2">
    <source>
        <dbReference type="Pfam" id="PF03713"/>
    </source>
</evidence>
<dbReference type="Proteomes" id="UP000322077">
    <property type="component" value="Unassembled WGS sequence"/>
</dbReference>
<dbReference type="Pfam" id="PF03713">
    <property type="entry name" value="DUF305"/>
    <property type="match status" value="1"/>
</dbReference>
<evidence type="ECO:0000256" key="1">
    <source>
        <dbReference type="SAM" id="Phobius"/>
    </source>
</evidence>
<dbReference type="Gene3D" id="1.20.1260.10">
    <property type="match status" value="1"/>
</dbReference>
<evidence type="ECO:0000313" key="3">
    <source>
        <dbReference type="EMBL" id="TZG24422.1"/>
    </source>
</evidence>
<feature type="transmembrane region" description="Helical" evidence="1">
    <location>
        <begin position="40"/>
        <end position="61"/>
    </location>
</feature>
<keyword evidence="4" id="KW-1185">Reference proteome</keyword>
<evidence type="ECO:0000313" key="4">
    <source>
        <dbReference type="Proteomes" id="UP000322077"/>
    </source>
</evidence>
<dbReference type="AlphaFoldDB" id="A0A5D9BZ68"/>